<evidence type="ECO:0000313" key="12">
    <source>
        <dbReference type="Proteomes" id="UP000437068"/>
    </source>
</evidence>
<gene>
    <name evidence="9" type="ORF">PF001_g4446</name>
    <name evidence="8" type="ORF">PF002_g2850</name>
    <name evidence="7" type="ORF">PF004_g4395</name>
    <name evidence="6" type="ORF">PF005_g8009</name>
    <name evidence="5" type="ORF">PF006_g7319</name>
    <name evidence="3" type="ORF">PF007_g9333</name>
    <name evidence="2" type="ORF">PF009_g5641</name>
    <name evidence="4" type="ORF">PF010_g4414</name>
</gene>
<evidence type="ECO:0000313" key="13">
    <source>
        <dbReference type="Proteomes" id="UP000440367"/>
    </source>
</evidence>
<evidence type="ECO:0000313" key="7">
    <source>
        <dbReference type="EMBL" id="KAE9247283.1"/>
    </source>
</evidence>
<evidence type="ECO:0000313" key="6">
    <source>
        <dbReference type="EMBL" id="KAE9219107.1"/>
    </source>
</evidence>
<evidence type="ECO:0000313" key="16">
    <source>
        <dbReference type="Proteomes" id="UP000476176"/>
    </source>
</evidence>
<evidence type="ECO:0000313" key="11">
    <source>
        <dbReference type="Proteomes" id="UP000433483"/>
    </source>
</evidence>
<feature type="signal peptide" evidence="1">
    <location>
        <begin position="1"/>
        <end position="26"/>
    </location>
</feature>
<name>A0A6A3YIT1_9STRA</name>
<dbReference type="Proteomes" id="UP000441208">
    <property type="component" value="Unassembled WGS sequence"/>
</dbReference>
<dbReference type="Proteomes" id="UP000440732">
    <property type="component" value="Unassembled WGS sequence"/>
</dbReference>
<evidence type="ECO:0000313" key="9">
    <source>
        <dbReference type="EMBL" id="KAE9322338.1"/>
    </source>
</evidence>
<sequence length="51" mass="5616">MNIQSVQTPLAVLVKIFTVCAVRCEAYCGHVEKLHVKIPTFGTVVSSRGQR</sequence>
<evidence type="ECO:0000313" key="4">
    <source>
        <dbReference type="EMBL" id="KAE9128689.1"/>
    </source>
</evidence>
<protein>
    <submittedName>
        <fullName evidence="6">Uncharacterized protein</fullName>
    </submittedName>
</protein>
<dbReference type="Proteomes" id="UP000476176">
    <property type="component" value="Unassembled WGS sequence"/>
</dbReference>
<dbReference type="EMBL" id="QXFZ01000416">
    <property type="protein sequence ID" value="KAE9117307.1"/>
    <property type="molecule type" value="Genomic_DNA"/>
</dbReference>
<dbReference type="EMBL" id="QXGD01000076">
    <property type="protein sequence ID" value="KAE9254443.1"/>
    <property type="molecule type" value="Genomic_DNA"/>
</dbReference>
<dbReference type="AlphaFoldDB" id="A0A6A3YIT1"/>
<dbReference type="Proteomes" id="UP000433483">
    <property type="component" value="Unassembled WGS sequence"/>
</dbReference>
<accession>A0A6A3YIT1</accession>
<comment type="caution">
    <text evidence="6">The sequence shown here is derived from an EMBL/GenBank/DDBJ whole genome shotgun (WGS) entry which is preliminary data.</text>
</comment>
<evidence type="ECO:0000256" key="1">
    <source>
        <dbReference type="SAM" id="SignalP"/>
    </source>
</evidence>
<organism evidence="6 11">
    <name type="scientific">Phytophthora fragariae</name>
    <dbReference type="NCBI Taxonomy" id="53985"/>
    <lineage>
        <taxon>Eukaryota</taxon>
        <taxon>Sar</taxon>
        <taxon>Stramenopiles</taxon>
        <taxon>Oomycota</taxon>
        <taxon>Peronosporomycetes</taxon>
        <taxon>Peronosporales</taxon>
        <taxon>Peronosporaceae</taxon>
        <taxon>Phytophthora</taxon>
    </lineage>
</organism>
<dbReference type="Proteomes" id="UP000437068">
    <property type="component" value="Unassembled WGS sequence"/>
</dbReference>
<evidence type="ECO:0000313" key="15">
    <source>
        <dbReference type="Proteomes" id="UP000441208"/>
    </source>
</evidence>
<dbReference type="Proteomes" id="UP000440367">
    <property type="component" value="Unassembled WGS sequence"/>
</dbReference>
<dbReference type="EMBL" id="QXFX01000153">
    <property type="protein sequence ID" value="KAE9128689.1"/>
    <property type="molecule type" value="Genomic_DNA"/>
</dbReference>
<evidence type="ECO:0000313" key="17">
    <source>
        <dbReference type="Proteomes" id="UP000488956"/>
    </source>
</evidence>
<keyword evidence="1" id="KW-0732">Signal</keyword>
<dbReference type="Proteomes" id="UP000429523">
    <property type="component" value="Unassembled WGS sequence"/>
</dbReference>
<keyword evidence="11" id="KW-1185">Reference proteome</keyword>
<feature type="chain" id="PRO_5036166801" evidence="1">
    <location>
        <begin position="27"/>
        <end position="51"/>
    </location>
</feature>
<dbReference type="EMBL" id="QXGB01000331">
    <property type="protein sequence ID" value="KAE9219107.1"/>
    <property type="molecule type" value="Genomic_DNA"/>
</dbReference>
<evidence type="ECO:0000313" key="14">
    <source>
        <dbReference type="Proteomes" id="UP000440732"/>
    </source>
</evidence>
<reference evidence="10 11" key="1">
    <citation type="submission" date="2018-08" db="EMBL/GenBank/DDBJ databases">
        <title>Genomic investigation of the strawberry pathogen Phytophthora fragariae indicates pathogenicity is determined by transcriptional variation in three key races.</title>
        <authorList>
            <person name="Adams T.M."/>
            <person name="Armitage A.D."/>
            <person name="Sobczyk M.K."/>
            <person name="Bates H.J."/>
            <person name="Dunwell J.M."/>
            <person name="Nellist C.F."/>
            <person name="Harrison R.J."/>
        </authorList>
    </citation>
    <scope>NUCLEOTIDE SEQUENCE [LARGE SCALE GENOMIC DNA]</scope>
    <source>
        <strain evidence="9 12">A4</strain>
        <strain evidence="8 13">BC-1</strain>
        <strain evidence="7 16">BC-23</strain>
        <strain evidence="6 11">NOV-27</strain>
        <strain evidence="5 14">NOV-5</strain>
        <strain evidence="3 15">NOV-71</strain>
        <strain evidence="2 10">NOV-9</strain>
        <strain evidence="4 17">ONT-3</strain>
    </source>
</reference>
<dbReference type="Proteomes" id="UP000488956">
    <property type="component" value="Unassembled WGS sequence"/>
</dbReference>
<dbReference type="EMBL" id="QXGC01000151">
    <property type="protein sequence ID" value="KAE9247283.1"/>
    <property type="molecule type" value="Genomic_DNA"/>
</dbReference>
<dbReference type="EMBL" id="QXGE01000154">
    <property type="protein sequence ID" value="KAE9322338.1"/>
    <property type="molecule type" value="Genomic_DNA"/>
</dbReference>
<dbReference type="EMBL" id="QXGA01000311">
    <property type="protein sequence ID" value="KAE9148065.1"/>
    <property type="molecule type" value="Genomic_DNA"/>
</dbReference>
<evidence type="ECO:0000313" key="2">
    <source>
        <dbReference type="EMBL" id="KAE8944690.1"/>
    </source>
</evidence>
<evidence type="ECO:0000313" key="8">
    <source>
        <dbReference type="EMBL" id="KAE9254443.1"/>
    </source>
</evidence>
<evidence type="ECO:0000313" key="10">
    <source>
        <dbReference type="Proteomes" id="UP000429523"/>
    </source>
</evidence>
<proteinExistence type="predicted"/>
<evidence type="ECO:0000313" key="3">
    <source>
        <dbReference type="EMBL" id="KAE9117307.1"/>
    </source>
</evidence>
<dbReference type="EMBL" id="QXGF01000192">
    <property type="protein sequence ID" value="KAE8944690.1"/>
    <property type="molecule type" value="Genomic_DNA"/>
</dbReference>
<evidence type="ECO:0000313" key="5">
    <source>
        <dbReference type="EMBL" id="KAE9148065.1"/>
    </source>
</evidence>